<evidence type="ECO:0000256" key="1">
    <source>
        <dbReference type="ARBA" id="ARBA00023015"/>
    </source>
</evidence>
<dbReference type="SUPFAM" id="SSF48498">
    <property type="entry name" value="Tetracyclin repressor-like, C-terminal domain"/>
    <property type="match status" value="1"/>
</dbReference>
<protein>
    <submittedName>
        <fullName evidence="4">TetR family transcriptional regulator C-terminal domain-containing protein</fullName>
    </submittedName>
</protein>
<gene>
    <name evidence="4" type="ORF">ACFYWW_22225</name>
</gene>
<evidence type="ECO:0000313" key="4">
    <source>
        <dbReference type="EMBL" id="MFF3341408.1"/>
    </source>
</evidence>
<evidence type="ECO:0000256" key="2">
    <source>
        <dbReference type="ARBA" id="ARBA00023163"/>
    </source>
</evidence>
<sequence>MVATPTARLRALTEHWISYAETPLFTGGCFWAANLADFDSRPGQVRDALVRHHRDWLARLARRVAPRGR</sequence>
<dbReference type="EMBL" id="JBIAPK010000006">
    <property type="protein sequence ID" value="MFF3341408.1"/>
    <property type="molecule type" value="Genomic_DNA"/>
</dbReference>
<dbReference type="RefSeq" id="WP_387896559.1">
    <property type="nucleotide sequence ID" value="NZ_JBIAPK010000006.1"/>
</dbReference>
<dbReference type="Gene3D" id="1.10.357.10">
    <property type="entry name" value="Tetracycline Repressor, domain 2"/>
    <property type="match status" value="1"/>
</dbReference>
<keyword evidence="5" id="KW-1185">Reference proteome</keyword>
<keyword evidence="2" id="KW-0804">Transcription</keyword>
<keyword evidence="1" id="KW-0805">Transcription regulation</keyword>
<evidence type="ECO:0000313" key="5">
    <source>
        <dbReference type="Proteomes" id="UP001601976"/>
    </source>
</evidence>
<proteinExistence type="predicted"/>
<reference evidence="4 5" key="1">
    <citation type="submission" date="2024-10" db="EMBL/GenBank/DDBJ databases">
        <title>The Natural Products Discovery Center: Release of the First 8490 Sequenced Strains for Exploring Actinobacteria Biosynthetic Diversity.</title>
        <authorList>
            <person name="Kalkreuter E."/>
            <person name="Kautsar S.A."/>
            <person name="Yang D."/>
            <person name="Bader C.D."/>
            <person name="Teijaro C.N."/>
            <person name="Fluegel L."/>
            <person name="Davis C.M."/>
            <person name="Simpson J.R."/>
            <person name="Lauterbach L."/>
            <person name="Steele A.D."/>
            <person name="Gui C."/>
            <person name="Meng S."/>
            <person name="Li G."/>
            <person name="Viehrig K."/>
            <person name="Ye F."/>
            <person name="Su P."/>
            <person name="Kiefer A.F."/>
            <person name="Nichols A."/>
            <person name="Cepeda A.J."/>
            <person name="Yan W."/>
            <person name="Fan B."/>
            <person name="Jiang Y."/>
            <person name="Adhikari A."/>
            <person name="Zheng C.-J."/>
            <person name="Schuster L."/>
            <person name="Cowan T.M."/>
            <person name="Smanski M.J."/>
            <person name="Chevrette M.G."/>
            <person name="De Carvalho L.P.S."/>
            <person name="Shen B."/>
        </authorList>
    </citation>
    <scope>NUCLEOTIDE SEQUENCE [LARGE SCALE GENOMIC DNA]</scope>
    <source>
        <strain evidence="4 5">NPDC003029</strain>
    </source>
</reference>
<feature type="domain" description="Tetracyclin repressor-like C-terminal" evidence="3">
    <location>
        <begin position="5"/>
        <end position="64"/>
    </location>
</feature>
<name>A0ABW6RIQ8_9ACTN</name>
<dbReference type="Proteomes" id="UP001601976">
    <property type="component" value="Unassembled WGS sequence"/>
</dbReference>
<dbReference type="Pfam" id="PF16925">
    <property type="entry name" value="TetR_C_13"/>
    <property type="match status" value="1"/>
</dbReference>
<organism evidence="4 5">
    <name type="scientific">Streptomyces flavidovirens</name>
    <dbReference type="NCBI Taxonomy" id="67298"/>
    <lineage>
        <taxon>Bacteria</taxon>
        <taxon>Bacillati</taxon>
        <taxon>Actinomycetota</taxon>
        <taxon>Actinomycetes</taxon>
        <taxon>Kitasatosporales</taxon>
        <taxon>Streptomycetaceae</taxon>
        <taxon>Streptomyces</taxon>
    </lineage>
</organism>
<comment type="caution">
    <text evidence="4">The sequence shown here is derived from an EMBL/GenBank/DDBJ whole genome shotgun (WGS) entry which is preliminary data.</text>
</comment>
<dbReference type="InterPro" id="IPR011075">
    <property type="entry name" value="TetR_C"/>
</dbReference>
<accession>A0ABW6RIQ8</accession>
<evidence type="ECO:0000259" key="3">
    <source>
        <dbReference type="Pfam" id="PF16925"/>
    </source>
</evidence>
<dbReference type="InterPro" id="IPR036271">
    <property type="entry name" value="Tet_transcr_reg_TetR-rel_C_sf"/>
</dbReference>